<organism evidence="1">
    <name type="scientific">uncultured Anaerotruncus sp</name>
    <dbReference type="NCBI Taxonomy" id="905011"/>
    <lineage>
        <taxon>Bacteria</taxon>
        <taxon>Bacillati</taxon>
        <taxon>Bacillota</taxon>
        <taxon>Clostridia</taxon>
        <taxon>Eubacteriales</taxon>
        <taxon>Oscillospiraceae</taxon>
        <taxon>Anaerotruncus</taxon>
        <taxon>environmental samples</taxon>
    </lineage>
</organism>
<proteinExistence type="predicted"/>
<name>A0A1C6K8W2_9FIRM</name>
<sequence length="145" mass="16267">MSDWSNTYPATAAPTPQQISQYIGTPLWPQLQQFIKDTYGLSPQLFFSRCGMAPGWNVKYKKGSRSVCTLYPERGFFTCLVAISDRDEPEARAVLAGADPYLQELFSSTQSFRGSRWLMVAVTTPAILSGLQQLLLVRTKPPKRK</sequence>
<accession>A0A1C6K8W2</accession>
<dbReference type="InterPro" id="IPR024265">
    <property type="entry name" value="DUF3788"/>
</dbReference>
<evidence type="ECO:0000313" key="1">
    <source>
        <dbReference type="EMBL" id="SCJ90784.1"/>
    </source>
</evidence>
<reference evidence="1" key="1">
    <citation type="submission" date="2015-09" db="EMBL/GenBank/DDBJ databases">
        <authorList>
            <consortium name="Pathogen Informatics"/>
        </authorList>
    </citation>
    <scope>NUCLEOTIDE SEQUENCE</scope>
    <source>
        <strain evidence="1">2789STDY5834896</strain>
    </source>
</reference>
<dbReference type="EMBL" id="FMHG01000004">
    <property type="protein sequence ID" value="SCJ90784.1"/>
    <property type="molecule type" value="Genomic_DNA"/>
</dbReference>
<dbReference type="AlphaFoldDB" id="A0A1C6K8W2"/>
<protein>
    <submittedName>
        <fullName evidence="1">Protein of uncharacterized function (DUF3788)</fullName>
    </submittedName>
</protein>
<dbReference type="Pfam" id="PF12663">
    <property type="entry name" value="DUF3788"/>
    <property type="match status" value="1"/>
</dbReference>
<gene>
    <name evidence="1" type="ORF">SAMEA3545359_02765</name>
</gene>